<dbReference type="InterPro" id="IPR001792">
    <property type="entry name" value="Acylphosphatase-like_dom"/>
</dbReference>
<reference evidence="9 10" key="1">
    <citation type="submission" date="2019-03" db="EMBL/GenBank/DDBJ databases">
        <title>Genomic Encyclopedia of Type Strains, Phase IV (KMG-IV): sequencing the most valuable type-strain genomes for metagenomic binning, comparative biology and taxonomic classification.</title>
        <authorList>
            <person name="Goeker M."/>
        </authorList>
    </citation>
    <scope>NUCLEOTIDE SEQUENCE [LARGE SCALE GENOMIC DNA]</scope>
    <source>
        <strain evidence="9 10">DSM 15505</strain>
    </source>
</reference>
<dbReference type="Gene3D" id="3.30.70.100">
    <property type="match status" value="1"/>
</dbReference>
<evidence type="ECO:0000256" key="6">
    <source>
        <dbReference type="RuleBase" id="RU004168"/>
    </source>
</evidence>
<evidence type="ECO:0000313" key="10">
    <source>
        <dbReference type="Proteomes" id="UP000295830"/>
    </source>
</evidence>
<dbReference type="NCBIfam" id="NF011000">
    <property type="entry name" value="PRK14426.1"/>
    <property type="match status" value="1"/>
</dbReference>
<gene>
    <name evidence="9" type="ORF">DES49_2213</name>
</gene>
<name>A0A4R7JN86_9GAMM</name>
<dbReference type="GO" id="GO:0003998">
    <property type="term" value="F:acylphosphatase activity"/>
    <property type="evidence" value="ECO:0007669"/>
    <property type="project" value="UniProtKB-EC"/>
</dbReference>
<evidence type="ECO:0000256" key="7">
    <source>
        <dbReference type="SAM" id="MobiDB-lite"/>
    </source>
</evidence>
<dbReference type="PANTHER" id="PTHR47268:SF4">
    <property type="entry name" value="ACYLPHOSPHATASE"/>
    <property type="match status" value="1"/>
</dbReference>
<organism evidence="9 10">
    <name type="scientific">Halospina denitrificans</name>
    <dbReference type="NCBI Taxonomy" id="332522"/>
    <lineage>
        <taxon>Bacteria</taxon>
        <taxon>Pseudomonadati</taxon>
        <taxon>Pseudomonadota</taxon>
        <taxon>Gammaproteobacteria</taxon>
        <taxon>Halospina</taxon>
    </lineage>
</organism>
<dbReference type="Pfam" id="PF00708">
    <property type="entry name" value="Acylphosphatase"/>
    <property type="match status" value="1"/>
</dbReference>
<dbReference type="RefSeq" id="WP_133736471.1">
    <property type="nucleotide sequence ID" value="NZ_SOAX01000005.1"/>
</dbReference>
<evidence type="ECO:0000256" key="1">
    <source>
        <dbReference type="ARBA" id="ARBA00005614"/>
    </source>
</evidence>
<accession>A0A4R7JN86</accession>
<feature type="region of interest" description="Disordered" evidence="7">
    <location>
        <begin position="68"/>
        <end position="90"/>
    </location>
</feature>
<dbReference type="PROSITE" id="PS00150">
    <property type="entry name" value="ACYLPHOSPHATASE_1"/>
    <property type="match status" value="1"/>
</dbReference>
<protein>
    <recommendedName>
        <fullName evidence="3 5">acylphosphatase</fullName>
        <ecNumber evidence="2 5">3.6.1.7</ecNumber>
    </recommendedName>
</protein>
<dbReference type="InterPro" id="IPR036046">
    <property type="entry name" value="Acylphosphatase-like_dom_sf"/>
</dbReference>
<evidence type="ECO:0000313" key="9">
    <source>
        <dbReference type="EMBL" id="TDT39295.1"/>
    </source>
</evidence>
<dbReference type="AlphaFoldDB" id="A0A4R7JN86"/>
<evidence type="ECO:0000256" key="5">
    <source>
        <dbReference type="PROSITE-ProRule" id="PRU00520"/>
    </source>
</evidence>
<dbReference type="Proteomes" id="UP000295830">
    <property type="component" value="Unassembled WGS sequence"/>
</dbReference>
<proteinExistence type="inferred from homology"/>
<dbReference type="EMBL" id="SOAX01000005">
    <property type="protein sequence ID" value="TDT39295.1"/>
    <property type="molecule type" value="Genomic_DNA"/>
</dbReference>
<comment type="catalytic activity">
    <reaction evidence="4 5">
        <text>an acyl phosphate + H2O = a carboxylate + phosphate + H(+)</text>
        <dbReference type="Rhea" id="RHEA:14965"/>
        <dbReference type="ChEBI" id="CHEBI:15377"/>
        <dbReference type="ChEBI" id="CHEBI:15378"/>
        <dbReference type="ChEBI" id="CHEBI:29067"/>
        <dbReference type="ChEBI" id="CHEBI:43474"/>
        <dbReference type="ChEBI" id="CHEBI:59918"/>
        <dbReference type="EC" id="3.6.1.7"/>
    </reaction>
</comment>
<evidence type="ECO:0000256" key="4">
    <source>
        <dbReference type="ARBA" id="ARBA00047645"/>
    </source>
</evidence>
<dbReference type="PANTHER" id="PTHR47268">
    <property type="entry name" value="ACYLPHOSPHATASE"/>
    <property type="match status" value="1"/>
</dbReference>
<comment type="similarity">
    <text evidence="1 6">Belongs to the acylphosphatase family.</text>
</comment>
<feature type="active site" evidence="5">
    <location>
        <position position="20"/>
    </location>
</feature>
<evidence type="ECO:0000256" key="3">
    <source>
        <dbReference type="ARBA" id="ARBA00015991"/>
    </source>
</evidence>
<dbReference type="EC" id="3.6.1.7" evidence="2 5"/>
<dbReference type="InterPro" id="IPR017968">
    <property type="entry name" value="Acylphosphatase_CS"/>
</dbReference>
<feature type="active site" evidence="5">
    <location>
        <position position="38"/>
    </location>
</feature>
<keyword evidence="5" id="KW-0378">Hydrolase</keyword>
<dbReference type="InterPro" id="IPR020456">
    <property type="entry name" value="Acylphosphatase"/>
</dbReference>
<feature type="compositionally biased region" description="Polar residues" evidence="7">
    <location>
        <begin position="70"/>
        <end position="84"/>
    </location>
</feature>
<dbReference type="OrthoDB" id="5295388at2"/>
<dbReference type="SUPFAM" id="SSF54975">
    <property type="entry name" value="Acylphosphatase/BLUF domain-like"/>
    <property type="match status" value="1"/>
</dbReference>
<sequence length="90" mass="9796">MAEICVRAIVKGRVQGVSFRDNTRRQAQHLQITGHARNLPDGTVEVLACGEESAVNTLVDWLHKGPPAASVSQVTVHQEDQQPPASFRIA</sequence>
<dbReference type="PROSITE" id="PS51160">
    <property type="entry name" value="ACYLPHOSPHATASE_3"/>
    <property type="match status" value="1"/>
</dbReference>
<keyword evidence="10" id="KW-1185">Reference proteome</keyword>
<evidence type="ECO:0000259" key="8">
    <source>
        <dbReference type="PROSITE" id="PS51160"/>
    </source>
</evidence>
<comment type="caution">
    <text evidence="9">The sequence shown here is derived from an EMBL/GenBank/DDBJ whole genome shotgun (WGS) entry which is preliminary data.</text>
</comment>
<feature type="domain" description="Acylphosphatase-like" evidence="8">
    <location>
        <begin position="5"/>
        <end position="90"/>
    </location>
</feature>
<evidence type="ECO:0000256" key="2">
    <source>
        <dbReference type="ARBA" id="ARBA00012150"/>
    </source>
</evidence>